<comment type="caution">
    <text evidence="2">The sequence shown here is derived from an EMBL/GenBank/DDBJ whole genome shotgun (WGS) entry which is preliminary data.</text>
</comment>
<keyword evidence="3" id="KW-1185">Reference proteome</keyword>
<evidence type="ECO:0000256" key="1">
    <source>
        <dbReference type="SAM" id="SignalP"/>
    </source>
</evidence>
<sequence>MCLVLLFFILHFPILDYCGDEYLYTIKLSPENLSSRIRRKRKKGLVFKSVTLWRSNRHGSPAGICETTRTRTR</sequence>
<feature type="chain" id="PRO_5041924081" description="Secreted protein" evidence="1">
    <location>
        <begin position="19"/>
        <end position="73"/>
    </location>
</feature>
<dbReference type="Proteomes" id="UP001221142">
    <property type="component" value="Unassembled WGS sequence"/>
</dbReference>
<organism evidence="2 3">
    <name type="scientific">Roridomyces roridus</name>
    <dbReference type="NCBI Taxonomy" id="1738132"/>
    <lineage>
        <taxon>Eukaryota</taxon>
        <taxon>Fungi</taxon>
        <taxon>Dikarya</taxon>
        <taxon>Basidiomycota</taxon>
        <taxon>Agaricomycotina</taxon>
        <taxon>Agaricomycetes</taxon>
        <taxon>Agaricomycetidae</taxon>
        <taxon>Agaricales</taxon>
        <taxon>Marasmiineae</taxon>
        <taxon>Mycenaceae</taxon>
        <taxon>Roridomyces</taxon>
    </lineage>
</organism>
<feature type="signal peptide" evidence="1">
    <location>
        <begin position="1"/>
        <end position="18"/>
    </location>
</feature>
<proteinExistence type="predicted"/>
<dbReference type="AlphaFoldDB" id="A0AAD7BFT6"/>
<gene>
    <name evidence="2" type="ORF">FB45DRAFT_162434</name>
</gene>
<keyword evidence="1" id="KW-0732">Signal</keyword>
<name>A0AAD7BFT6_9AGAR</name>
<protein>
    <recommendedName>
        <fullName evidence="4">Secreted protein</fullName>
    </recommendedName>
</protein>
<evidence type="ECO:0000313" key="2">
    <source>
        <dbReference type="EMBL" id="KAJ7619666.1"/>
    </source>
</evidence>
<evidence type="ECO:0000313" key="3">
    <source>
        <dbReference type="Proteomes" id="UP001221142"/>
    </source>
</evidence>
<reference evidence="2" key="1">
    <citation type="submission" date="2023-03" db="EMBL/GenBank/DDBJ databases">
        <title>Massive genome expansion in bonnet fungi (Mycena s.s.) driven by repeated elements and novel gene families across ecological guilds.</title>
        <authorList>
            <consortium name="Lawrence Berkeley National Laboratory"/>
            <person name="Harder C.B."/>
            <person name="Miyauchi S."/>
            <person name="Viragh M."/>
            <person name="Kuo A."/>
            <person name="Thoen E."/>
            <person name="Andreopoulos B."/>
            <person name="Lu D."/>
            <person name="Skrede I."/>
            <person name="Drula E."/>
            <person name="Henrissat B."/>
            <person name="Morin E."/>
            <person name="Kohler A."/>
            <person name="Barry K."/>
            <person name="LaButti K."/>
            <person name="Morin E."/>
            <person name="Salamov A."/>
            <person name="Lipzen A."/>
            <person name="Mereny Z."/>
            <person name="Hegedus B."/>
            <person name="Baldrian P."/>
            <person name="Stursova M."/>
            <person name="Weitz H."/>
            <person name="Taylor A."/>
            <person name="Grigoriev I.V."/>
            <person name="Nagy L.G."/>
            <person name="Martin F."/>
            <person name="Kauserud H."/>
        </authorList>
    </citation>
    <scope>NUCLEOTIDE SEQUENCE</scope>
    <source>
        <strain evidence="2">9284</strain>
    </source>
</reference>
<evidence type="ECO:0008006" key="4">
    <source>
        <dbReference type="Google" id="ProtNLM"/>
    </source>
</evidence>
<accession>A0AAD7BFT6</accession>
<dbReference type="EMBL" id="JARKIF010000018">
    <property type="protein sequence ID" value="KAJ7619666.1"/>
    <property type="molecule type" value="Genomic_DNA"/>
</dbReference>